<dbReference type="Pfam" id="PF05553">
    <property type="entry name" value="DUF761"/>
    <property type="match status" value="1"/>
</dbReference>
<dbReference type="InterPro" id="IPR008480">
    <property type="entry name" value="DUF761_pln"/>
</dbReference>
<dbReference type="AlphaFoldDB" id="A0A0D6QRH8"/>
<dbReference type="PANTHER" id="PTHR33265">
    <property type="entry name" value="AVR9/CF-9 RAPIDLY ELICITED PROTEIN-RELATED"/>
    <property type="match status" value="1"/>
</dbReference>
<sequence>MAEKPLIKRRLWNMLRIAVFMIRNGLLKRRHLQQELTKRGKVFTQNLRNLMFHGSSTPPSFALGLRDYEFSCSNSPAFAFTGHRYRHLNNYFSCIYPNVDGSPTFAVDYSKEYMTADTLQSCDFPTVEDVGTHETYNFGNGEELDADDDEEQVDKKSEEFIARFHKQIKFQRQMSLLQYDEMLARGAN</sequence>
<accession>A0A0D6QRH8</accession>
<reference evidence="1" key="1">
    <citation type="submission" date="2015-03" db="EMBL/GenBank/DDBJ databases">
        <title>A transcriptome of Araucaria cunninghamii, an australian fine timber species.</title>
        <authorList>
            <person name="Jing Yi C.J.Y."/>
            <person name="Yin San L.Y.S."/>
            <person name="Abdul Karim S.S."/>
            <person name="Wan Azmi N.N."/>
            <person name="Hercus R.R."/>
            <person name="Croft L.L."/>
        </authorList>
    </citation>
    <scope>NUCLEOTIDE SEQUENCE</scope>
    <source>
        <strain evidence="1">MI0301</strain>
        <tissue evidence="1">Leaf</tissue>
    </source>
</reference>
<organism evidence="1">
    <name type="scientific">Araucaria cunninghamii</name>
    <name type="common">Hoop pine</name>
    <name type="synonym">Moreton Bay pine</name>
    <dbReference type="NCBI Taxonomy" id="56994"/>
    <lineage>
        <taxon>Eukaryota</taxon>
        <taxon>Viridiplantae</taxon>
        <taxon>Streptophyta</taxon>
        <taxon>Embryophyta</taxon>
        <taxon>Tracheophyta</taxon>
        <taxon>Spermatophyta</taxon>
        <taxon>Pinopsida</taxon>
        <taxon>Pinidae</taxon>
        <taxon>Conifers II</taxon>
        <taxon>Araucariales</taxon>
        <taxon>Araucariaceae</taxon>
        <taxon>Araucaria</taxon>
    </lineage>
</organism>
<evidence type="ECO:0008006" key="2">
    <source>
        <dbReference type="Google" id="ProtNLM"/>
    </source>
</evidence>
<dbReference type="EMBL" id="GCKF01045625">
    <property type="protein sequence ID" value="JAG93792.1"/>
    <property type="molecule type" value="Transcribed_RNA"/>
</dbReference>
<evidence type="ECO:0000313" key="1">
    <source>
        <dbReference type="EMBL" id="JAG93792.1"/>
    </source>
</evidence>
<proteinExistence type="predicted"/>
<name>A0A0D6QRH8_ARACU</name>
<protein>
    <recommendedName>
        <fullName evidence="2">DUF761 domain-containing protein</fullName>
    </recommendedName>
</protein>